<comment type="caution">
    <text evidence="2">The sequence shown here is derived from an EMBL/GenBank/DDBJ whole genome shotgun (WGS) entry which is preliminary data.</text>
</comment>
<accession>A0A1E5BIJ2</accession>
<dbReference type="EMBL" id="AJYQ02000020">
    <property type="protein sequence ID" value="OEE37254.1"/>
    <property type="molecule type" value="Genomic_DNA"/>
</dbReference>
<evidence type="ECO:0000256" key="1">
    <source>
        <dbReference type="SAM" id="Phobius"/>
    </source>
</evidence>
<dbReference type="RefSeq" id="WP_017041729.1">
    <property type="nucleotide sequence ID" value="NZ_AJYQ02000020.1"/>
</dbReference>
<keyword evidence="1" id="KW-0472">Membrane</keyword>
<keyword evidence="1" id="KW-1133">Transmembrane helix</keyword>
<keyword evidence="1" id="KW-0812">Transmembrane</keyword>
<dbReference type="eggNOG" id="ENOG5031Q0X">
    <property type="taxonomic scope" value="Bacteria"/>
</dbReference>
<name>A0A1E5BIJ2_9VIBR</name>
<gene>
    <name evidence="2" type="ORF">A1QO_03890</name>
</gene>
<organism evidence="2 3">
    <name type="scientific">Vibrio genomosp. F10 str. ZF-129</name>
    <dbReference type="NCBI Taxonomy" id="1187848"/>
    <lineage>
        <taxon>Bacteria</taxon>
        <taxon>Pseudomonadati</taxon>
        <taxon>Pseudomonadota</taxon>
        <taxon>Gammaproteobacteria</taxon>
        <taxon>Vibrionales</taxon>
        <taxon>Vibrionaceae</taxon>
        <taxon>Vibrio</taxon>
    </lineage>
</organism>
<proteinExistence type="predicted"/>
<reference evidence="2 3" key="1">
    <citation type="journal article" date="2012" name="Science">
        <title>Ecological populations of bacteria act as socially cohesive units of antibiotic production and resistance.</title>
        <authorList>
            <person name="Cordero O.X."/>
            <person name="Wildschutte H."/>
            <person name="Kirkup B."/>
            <person name="Proehl S."/>
            <person name="Ngo L."/>
            <person name="Hussain F."/>
            <person name="Le Roux F."/>
            <person name="Mincer T."/>
            <person name="Polz M.F."/>
        </authorList>
    </citation>
    <scope>NUCLEOTIDE SEQUENCE [LARGE SCALE GENOMIC DNA]</scope>
    <source>
        <strain evidence="2 3">ZF-129</strain>
    </source>
</reference>
<dbReference type="Proteomes" id="UP000094741">
    <property type="component" value="Unassembled WGS sequence"/>
</dbReference>
<protein>
    <submittedName>
        <fullName evidence="2">Uncharacterized protein</fullName>
    </submittedName>
</protein>
<dbReference type="AlphaFoldDB" id="A0A1E5BIJ2"/>
<sequence length="183" mass="20381">MKSKYHIIDLLLRVVPFAYLCLLGIYTFSDRTLPFHSLAVALTEFQEGWLSGFPTSTDSLLGTGISSLTINVLVVNMAMLLLITACCIYLAEAARFGSFKSAKSFRDAEYKKANEPKNMGLLQSVQVLDGGFWGSTSSTVCTDNHMFRVQGDVGLVRYGEKVLLKRNEVFFNTIRSKPFSLIQ</sequence>
<feature type="transmembrane region" description="Helical" evidence="1">
    <location>
        <begin position="68"/>
        <end position="91"/>
    </location>
</feature>
<feature type="transmembrane region" description="Helical" evidence="1">
    <location>
        <begin position="7"/>
        <end position="28"/>
    </location>
</feature>
<evidence type="ECO:0000313" key="3">
    <source>
        <dbReference type="Proteomes" id="UP000094741"/>
    </source>
</evidence>
<evidence type="ECO:0000313" key="2">
    <source>
        <dbReference type="EMBL" id="OEE37254.1"/>
    </source>
</evidence>
<dbReference type="STRING" id="1187848.A1QO_03890"/>